<dbReference type="EMBL" id="JAADJG010000393">
    <property type="protein sequence ID" value="KAF4447549.1"/>
    <property type="molecule type" value="Genomic_DNA"/>
</dbReference>
<name>A0A8H4KEH3_9HYPO</name>
<organism evidence="3 4">
    <name type="scientific">Fusarium austroafricanum</name>
    <dbReference type="NCBI Taxonomy" id="2364996"/>
    <lineage>
        <taxon>Eukaryota</taxon>
        <taxon>Fungi</taxon>
        <taxon>Dikarya</taxon>
        <taxon>Ascomycota</taxon>
        <taxon>Pezizomycotina</taxon>
        <taxon>Sordariomycetes</taxon>
        <taxon>Hypocreomycetidae</taxon>
        <taxon>Hypocreales</taxon>
        <taxon>Nectriaceae</taxon>
        <taxon>Fusarium</taxon>
        <taxon>Fusarium concolor species complex</taxon>
    </lineage>
</organism>
<evidence type="ECO:0000256" key="2">
    <source>
        <dbReference type="SAM" id="SignalP"/>
    </source>
</evidence>
<dbReference type="OrthoDB" id="5152093at2759"/>
<dbReference type="AlphaFoldDB" id="A0A8H4KEH3"/>
<evidence type="ECO:0008006" key="5">
    <source>
        <dbReference type="Google" id="ProtNLM"/>
    </source>
</evidence>
<sequence>MLRSTIFLALAGLAVATDSVYFSTPKAAQQKGLPLLSGFTPRPQVLAMMGSCNSGETECGNTCIPTSGQCCSRASGTYCEDGYHCQAQGCCEDGKLCNGPPTGCTEGKQLCGGYCIPKGKVCCLTGYCDEGEKCTSDGKCSGGGSSGGGGGSSGGSSGGSDSCLSFQETCGDGCMPKGMVCCETGYCLKGQTCGTAGTCKSGGSSGGGSGGSSGGSSSGSCASYQEKCGSGCMPKGMVCCDTGYCLSGQVCGNDGTCRYRSGGGGGGSSGGDADNDKFSITRNSPTLTHDSPSFTAPSLDPVPTLDTDSKFPSITAGAVPTGPRSGGDDDGSSSGSSGSGGSNSGSILLPSFFMGLIAMIPLLL</sequence>
<evidence type="ECO:0000256" key="1">
    <source>
        <dbReference type="SAM" id="MobiDB-lite"/>
    </source>
</evidence>
<keyword evidence="4" id="KW-1185">Reference proteome</keyword>
<feature type="compositionally biased region" description="Polar residues" evidence="1">
    <location>
        <begin position="280"/>
        <end position="296"/>
    </location>
</feature>
<accession>A0A8H4KEH3</accession>
<proteinExistence type="predicted"/>
<comment type="caution">
    <text evidence="3">The sequence shown here is derived from an EMBL/GenBank/DDBJ whole genome shotgun (WGS) entry which is preliminary data.</text>
</comment>
<feature type="signal peptide" evidence="2">
    <location>
        <begin position="1"/>
        <end position="16"/>
    </location>
</feature>
<feature type="chain" id="PRO_5034575786" description="GPI anchored protein" evidence="2">
    <location>
        <begin position="17"/>
        <end position="364"/>
    </location>
</feature>
<protein>
    <recommendedName>
        <fullName evidence="5">GPI anchored protein</fullName>
    </recommendedName>
</protein>
<gene>
    <name evidence="3" type="ORF">F53441_8933</name>
</gene>
<dbReference type="Proteomes" id="UP000605986">
    <property type="component" value="Unassembled WGS sequence"/>
</dbReference>
<keyword evidence="2" id="KW-0732">Signal</keyword>
<feature type="region of interest" description="Disordered" evidence="1">
    <location>
        <begin position="265"/>
        <end position="342"/>
    </location>
</feature>
<evidence type="ECO:0000313" key="3">
    <source>
        <dbReference type="EMBL" id="KAF4447549.1"/>
    </source>
</evidence>
<reference evidence="3" key="1">
    <citation type="submission" date="2020-01" db="EMBL/GenBank/DDBJ databases">
        <title>Identification and distribution of gene clusters putatively required for synthesis of sphingolipid metabolism inhibitors in phylogenetically diverse species of the filamentous fungus Fusarium.</title>
        <authorList>
            <person name="Kim H.-S."/>
            <person name="Busman M."/>
            <person name="Brown D.W."/>
            <person name="Divon H."/>
            <person name="Uhlig S."/>
            <person name="Proctor R.H."/>
        </authorList>
    </citation>
    <scope>NUCLEOTIDE SEQUENCE</scope>
    <source>
        <strain evidence="3">NRRL 53441</strain>
    </source>
</reference>
<evidence type="ECO:0000313" key="4">
    <source>
        <dbReference type="Proteomes" id="UP000605986"/>
    </source>
</evidence>